<comment type="subcellular location">
    <subcellularLocation>
        <location evidence="4">Cytoplasm</location>
    </subcellularLocation>
</comment>
<comment type="function">
    <text evidence="4">Required for dimerization of active 70S ribosomes into 100S ribosomes in stationary phase; 100S ribosomes are translationally inactive and sometimes present during exponential growth.</text>
</comment>
<comment type="caution">
    <text evidence="6">The sequence shown here is derived from an EMBL/GenBank/DDBJ whole genome shotgun (WGS) entry which is preliminary data.</text>
</comment>
<dbReference type="InterPro" id="IPR050574">
    <property type="entry name" value="HPF/YfiA_ribosome-assoc"/>
</dbReference>
<sequence>MQVTVKGKQVDVGEALRTHVTENLTNAVSKYFGRPIEATLTLSRDAHLFRADIIVHVSRQLIVQSQATANDPYPACDAAIEHAAKRIRRYKRRIKDDHHRQEADFVSAPYTILAPREEPAEAEAEPHGAAVIAEMQTEISTLAVSDAVMRLDLGDLPVLMFRHATHGGLNVVYRRADGNIGWIDPHGNETAALKPAAAAQ</sequence>
<dbReference type="Proteomes" id="UP001597295">
    <property type="component" value="Unassembled WGS sequence"/>
</dbReference>
<dbReference type="RefSeq" id="WP_379874703.1">
    <property type="nucleotide sequence ID" value="NZ_JBHUIP010000003.1"/>
</dbReference>
<proteinExistence type="inferred from homology"/>
<dbReference type="HAMAP" id="MF_00839">
    <property type="entry name" value="HPF"/>
    <property type="match status" value="1"/>
</dbReference>
<evidence type="ECO:0000256" key="2">
    <source>
        <dbReference type="ARBA" id="ARBA00038695"/>
    </source>
</evidence>
<name>A0ABW5DL38_9PROT</name>
<feature type="domain" description="Sigma 54 modulation/S30EA ribosomal protein C-terminal" evidence="5">
    <location>
        <begin position="130"/>
        <end position="181"/>
    </location>
</feature>
<comment type="subunit">
    <text evidence="4">Interacts with 100S ribosomes.</text>
</comment>
<dbReference type="InterPro" id="IPR032528">
    <property type="entry name" value="Ribosom_S30AE_C"/>
</dbReference>
<reference evidence="7" key="1">
    <citation type="journal article" date="2019" name="Int. J. Syst. Evol. Microbiol.">
        <title>The Global Catalogue of Microorganisms (GCM) 10K type strain sequencing project: providing services to taxonomists for standard genome sequencing and annotation.</title>
        <authorList>
            <consortium name="The Broad Institute Genomics Platform"/>
            <consortium name="The Broad Institute Genome Sequencing Center for Infectious Disease"/>
            <person name="Wu L."/>
            <person name="Ma J."/>
        </authorList>
    </citation>
    <scope>NUCLEOTIDE SEQUENCE [LARGE SCALE GENOMIC DNA]</scope>
    <source>
        <strain evidence="7">CGMCC 1.19062</strain>
    </source>
</reference>
<evidence type="ECO:0000313" key="7">
    <source>
        <dbReference type="Proteomes" id="UP001597295"/>
    </source>
</evidence>
<dbReference type="NCBIfam" id="TIGR00741">
    <property type="entry name" value="yfiA"/>
    <property type="match status" value="1"/>
</dbReference>
<evidence type="ECO:0000313" key="6">
    <source>
        <dbReference type="EMBL" id="MFD2261787.1"/>
    </source>
</evidence>
<protein>
    <recommendedName>
        <fullName evidence="3 4">Ribosome hibernation promoting factor</fullName>
        <shortName evidence="4">HPF</shortName>
    </recommendedName>
</protein>
<dbReference type="Gene3D" id="3.30.505.50">
    <property type="entry name" value="Sigma 54 modulation/S30EA ribosomal protein, C-terminal domain"/>
    <property type="match status" value="1"/>
</dbReference>
<dbReference type="InterPro" id="IPR038416">
    <property type="entry name" value="Ribosom_S30AE_C_sf"/>
</dbReference>
<comment type="subunit">
    <text evidence="2">Associates exclusively with 100S ribosomes, which are dimers of 70S ribosomes.</text>
</comment>
<keyword evidence="1 4" id="KW-0810">Translation regulation</keyword>
<dbReference type="PANTHER" id="PTHR33231:SF1">
    <property type="entry name" value="30S RIBOSOMAL PROTEIN"/>
    <property type="match status" value="1"/>
</dbReference>
<organism evidence="6 7">
    <name type="scientific">Lacibacterium aquatile</name>
    <dbReference type="NCBI Taxonomy" id="1168082"/>
    <lineage>
        <taxon>Bacteria</taxon>
        <taxon>Pseudomonadati</taxon>
        <taxon>Pseudomonadota</taxon>
        <taxon>Alphaproteobacteria</taxon>
        <taxon>Rhodospirillales</taxon>
        <taxon>Rhodospirillaceae</taxon>
    </lineage>
</organism>
<evidence type="ECO:0000256" key="4">
    <source>
        <dbReference type="HAMAP-Rule" id="MF_00839"/>
    </source>
</evidence>
<accession>A0ABW5DL38</accession>
<comment type="similarity">
    <text evidence="4">Belongs to the HPF/YfiA ribosome-associated protein family. Long HPF subfamily.</text>
</comment>
<gene>
    <name evidence="4 6" type="primary">hpf</name>
    <name evidence="6" type="ORF">ACFSM5_02735</name>
</gene>
<dbReference type="InterPro" id="IPR003489">
    <property type="entry name" value="RHF/RaiA"/>
</dbReference>
<dbReference type="Pfam" id="PF16321">
    <property type="entry name" value="Ribosom_S30AE_C"/>
    <property type="match status" value="1"/>
</dbReference>
<dbReference type="InterPro" id="IPR034694">
    <property type="entry name" value="HPF_long/plastid"/>
</dbReference>
<dbReference type="EMBL" id="JBHUIP010000003">
    <property type="protein sequence ID" value="MFD2261787.1"/>
    <property type="molecule type" value="Genomic_DNA"/>
</dbReference>
<dbReference type="PANTHER" id="PTHR33231">
    <property type="entry name" value="30S RIBOSOMAL PROTEIN"/>
    <property type="match status" value="1"/>
</dbReference>
<evidence type="ECO:0000256" key="1">
    <source>
        <dbReference type="ARBA" id="ARBA00022845"/>
    </source>
</evidence>
<evidence type="ECO:0000259" key="5">
    <source>
        <dbReference type="Pfam" id="PF16321"/>
    </source>
</evidence>
<keyword evidence="7" id="KW-1185">Reference proteome</keyword>
<dbReference type="Gene3D" id="3.30.160.100">
    <property type="entry name" value="Ribosome hibernation promotion factor-like"/>
    <property type="match status" value="1"/>
</dbReference>
<keyword evidence="4" id="KW-0963">Cytoplasm</keyword>
<dbReference type="Pfam" id="PF02482">
    <property type="entry name" value="Ribosomal_S30AE"/>
    <property type="match status" value="1"/>
</dbReference>
<evidence type="ECO:0000256" key="3">
    <source>
        <dbReference type="ARBA" id="ARBA00041148"/>
    </source>
</evidence>
<dbReference type="InterPro" id="IPR036567">
    <property type="entry name" value="RHF-like"/>
</dbReference>
<dbReference type="SUPFAM" id="SSF69754">
    <property type="entry name" value="Ribosome binding protein Y (YfiA homologue)"/>
    <property type="match status" value="1"/>
</dbReference>